<keyword evidence="1" id="KW-0732">Signal</keyword>
<dbReference type="PROSITE" id="PS01010">
    <property type="entry name" value="CRISP_2"/>
    <property type="match status" value="1"/>
</dbReference>
<evidence type="ECO:0000313" key="4">
    <source>
        <dbReference type="Proteomes" id="UP000799302"/>
    </source>
</evidence>
<dbReference type="SUPFAM" id="SSF55797">
    <property type="entry name" value="PR-1-like"/>
    <property type="match status" value="1"/>
</dbReference>
<dbReference type="SMART" id="SM00198">
    <property type="entry name" value="SCP"/>
    <property type="match status" value="1"/>
</dbReference>
<accession>A0A6A6U828</accession>
<organism evidence="3 4">
    <name type="scientific">Microthyrium microscopicum</name>
    <dbReference type="NCBI Taxonomy" id="703497"/>
    <lineage>
        <taxon>Eukaryota</taxon>
        <taxon>Fungi</taxon>
        <taxon>Dikarya</taxon>
        <taxon>Ascomycota</taxon>
        <taxon>Pezizomycotina</taxon>
        <taxon>Dothideomycetes</taxon>
        <taxon>Dothideomycetes incertae sedis</taxon>
        <taxon>Microthyriales</taxon>
        <taxon>Microthyriaceae</taxon>
        <taxon>Microthyrium</taxon>
    </lineage>
</organism>
<evidence type="ECO:0000256" key="1">
    <source>
        <dbReference type="SAM" id="SignalP"/>
    </source>
</evidence>
<dbReference type="PRINTS" id="PR00837">
    <property type="entry name" value="V5TPXLIKE"/>
</dbReference>
<dbReference type="InterPro" id="IPR018244">
    <property type="entry name" value="Allrgn_V5/Tpx1_CS"/>
</dbReference>
<dbReference type="InterPro" id="IPR014044">
    <property type="entry name" value="CAP_dom"/>
</dbReference>
<reference evidence="3" key="1">
    <citation type="journal article" date="2020" name="Stud. Mycol.">
        <title>101 Dothideomycetes genomes: a test case for predicting lifestyles and emergence of pathogens.</title>
        <authorList>
            <person name="Haridas S."/>
            <person name="Albert R."/>
            <person name="Binder M."/>
            <person name="Bloem J."/>
            <person name="Labutti K."/>
            <person name="Salamov A."/>
            <person name="Andreopoulos B."/>
            <person name="Baker S."/>
            <person name="Barry K."/>
            <person name="Bills G."/>
            <person name="Bluhm B."/>
            <person name="Cannon C."/>
            <person name="Castanera R."/>
            <person name="Culley D."/>
            <person name="Daum C."/>
            <person name="Ezra D."/>
            <person name="Gonzalez J."/>
            <person name="Henrissat B."/>
            <person name="Kuo A."/>
            <person name="Liang C."/>
            <person name="Lipzen A."/>
            <person name="Lutzoni F."/>
            <person name="Magnuson J."/>
            <person name="Mondo S."/>
            <person name="Nolan M."/>
            <person name="Ohm R."/>
            <person name="Pangilinan J."/>
            <person name="Park H.-J."/>
            <person name="Ramirez L."/>
            <person name="Alfaro M."/>
            <person name="Sun H."/>
            <person name="Tritt A."/>
            <person name="Yoshinaga Y."/>
            <person name="Zwiers L.-H."/>
            <person name="Turgeon B."/>
            <person name="Goodwin S."/>
            <person name="Spatafora J."/>
            <person name="Crous P."/>
            <person name="Grigoriev I."/>
        </authorList>
    </citation>
    <scope>NUCLEOTIDE SEQUENCE</scope>
    <source>
        <strain evidence="3">CBS 115976</strain>
    </source>
</reference>
<dbReference type="Pfam" id="PF00188">
    <property type="entry name" value="CAP"/>
    <property type="match status" value="1"/>
</dbReference>
<keyword evidence="4" id="KW-1185">Reference proteome</keyword>
<dbReference type="GO" id="GO:0005576">
    <property type="term" value="C:extracellular region"/>
    <property type="evidence" value="ECO:0007669"/>
    <property type="project" value="InterPro"/>
</dbReference>
<sequence length="195" mass="21322">MRFSIATILALATSFVAETAAFSIYDPKFQASCVQAHNDCRSKHCSPNVNWNNDLAVAAQSSANQCVFKHIGSGYGQNLLGVTTTTGYADFDFNQYDGIAKAWYGEGAKYNYSRPGWLGDASTGELGHFTQVVWKASVNIGCAWNSKPCPAGDGKWSYYFYCNYTPQGNVYTNGPDPNILFEQNVLPEGCGGHKY</sequence>
<dbReference type="Gene3D" id="3.40.33.10">
    <property type="entry name" value="CAP"/>
    <property type="match status" value="1"/>
</dbReference>
<proteinExistence type="predicted"/>
<dbReference type="EMBL" id="MU004236">
    <property type="protein sequence ID" value="KAF2668312.1"/>
    <property type="molecule type" value="Genomic_DNA"/>
</dbReference>
<dbReference type="OrthoDB" id="337038at2759"/>
<evidence type="ECO:0000313" key="3">
    <source>
        <dbReference type="EMBL" id="KAF2668312.1"/>
    </source>
</evidence>
<dbReference type="InterPro" id="IPR001283">
    <property type="entry name" value="CRISP-related"/>
</dbReference>
<dbReference type="AlphaFoldDB" id="A0A6A6U828"/>
<protein>
    <submittedName>
        <fullName evidence="3">PR-1-like protein</fullName>
    </submittedName>
</protein>
<dbReference type="InterPro" id="IPR002413">
    <property type="entry name" value="V5_allergen-like"/>
</dbReference>
<feature type="signal peptide" evidence="1">
    <location>
        <begin position="1"/>
        <end position="21"/>
    </location>
</feature>
<dbReference type="PRINTS" id="PR00838">
    <property type="entry name" value="V5ALLERGEN"/>
</dbReference>
<dbReference type="InterPro" id="IPR035940">
    <property type="entry name" value="CAP_sf"/>
</dbReference>
<dbReference type="Proteomes" id="UP000799302">
    <property type="component" value="Unassembled WGS sequence"/>
</dbReference>
<feature type="domain" description="SCP" evidence="2">
    <location>
        <begin position="28"/>
        <end position="172"/>
    </location>
</feature>
<name>A0A6A6U828_9PEZI</name>
<dbReference type="PROSITE" id="PS01009">
    <property type="entry name" value="CRISP_1"/>
    <property type="match status" value="1"/>
</dbReference>
<feature type="chain" id="PRO_5025371622" evidence="1">
    <location>
        <begin position="22"/>
        <end position="195"/>
    </location>
</feature>
<dbReference type="PANTHER" id="PTHR10334">
    <property type="entry name" value="CYSTEINE-RICH SECRETORY PROTEIN-RELATED"/>
    <property type="match status" value="1"/>
</dbReference>
<evidence type="ECO:0000259" key="2">
    <source>
        <dbReference type="SMART" id="SM00198"/>
    </source>
</evidence>
<gene>
    <name evidence="3" type="ORF">BT63DRAFT_440498</name>
</gene>